<feature type="region of interest" description="Disordered" evidence="1">
    <location>
        <begin position="309"/>
        <end position="334"/>
    </location>
</feature>
<evidence type="ECO:0000313" key="2">
    <source>
        <dbReference type="EMBL" id="KAJ3785620.1"/>
    </source>
</evidence>
<sequence>MPISPISTCSSSATFSQLVSMLTRPLAMLYPAEAVSQLQVFLHANFNSMFSAQQSISPFTILLSPTSLPPTPIYAACLQAGIAWSDWIRALGNQVTYILVMDGSLTLRIGESGEPVTIWSEDPIQVPAISKTAQGIDIPVFPKRPSTLHSTRNLRASLEARSSLPISLPTLLPLSGPSMDVDDSLSDSDSDSDSTVSSSRFSEASSAESMTSVSSSSSPVSAATDLPYMATAKKTSVYVPPHKLAVTSFSMDTDSESIPSHRLLSRSQRRLARIAVDKTKTSVCQYTYQGGQTGVMTGGVMLGKPTLKSSTLAKPAPTDATSTRAPFRRSTRKRSEMVILGPDTPNWRRIRA</sequence>
<accession>A0AA38L5M5</accession>
<feature type="compositionally biased region" description="Acidic residues" evidence="1">
    <location>
        <begin position="180"/>
        <end position="192"/>
    </location>
</feature>
<evidence type="ECO:0008006" key="4">
    <source>
        <dbReference type="Google" id="ProtNLM"/>
    </source>
</evidence>
<organism evidence="2 3">
    <name type="scientific">Lentinula aff. detonsa</name>
    <dbReference type="NCBI Taxonomy" id="2804958"/>
    <lineage>
        <taxon>Eukaryota</taxon>
        <taxon>Fungi</taxon>
        <taxon>Dikarya</taxon>
        <taxon>Basidiomycota</taxon>
        <taxon>Agaricomycotina</taxon>
        <taxon>Agaricomycetes</taxon>
        <taxon>Agaricomycetidae</taxon>
        <taxon>Agaricales</taxon>
        <taxon>Marasmiineae</taxon>
        <taxon>Omphalotaceae</taxon>
        <taxon>Lentinula</taxon>
    </lineage>
</organism>
<feature type="compositionally biased region" description="Low complexity" evidence="1">
    <location>
        <begin position="193"/>
        <end position="222"/>
    </location>
</feature>
<dbReference type="AlphaFoldDB" id="A0AA38L5M5"/>
<evidence type="ECO:0000256" key="1">
    <source>
        <dbReference type="SAM" id="MobiDB-lite"/>
    </source>
</evidence>
<name>A0AA38L5M5_9AGAR</name>
<proteinExistence type="predicted"/>
<dbReference type="Proteomes" id="UP001163798">
    <property type="component" value="Unassembled WGS sequence"/>
</dbReference>
<comment type="caution">
    <text evidence="2">The sequence shown here is derived from an EMBL/GenBank/DDBJ whole genome shotgun (WGS) entry which is preliminary data.</text>
</comment>
<reference evidence="2" key="1">
    <citation type="submission" date="2022-08" db="EMBL/GenBank/DDBJ databases">
        <authorList>
            <consortium name="DOE Joint Genome Institute"/>
            <person name="Min B."/>
            <person name="Riley R."/>
            <person name="Sierra-Patev S."/>
            <person name="Naranjo-Ortiz M."/>
            <person name="Looney B."/>
            <person name="Konkel Z."/>
            <person name="Slot J.C."/>
            <person name="Sakamoto Y."/>
            <person name="Steenwyk J.L."/>
            <person name="Rokas A."/>
            <person name="Carro J."/>
            <person name="Camarero S."/>
            <person name="Ferreira P."/>
            <person name="Molpeceres G."/>
            <person name="Ruiz-Duenas F.J."/>
            <person name="Serrano A."/>
            <person name="Henrissat B."/>
            <person name="Drula E."/>
            <person name="Hughes K.W."/>
            <person name="Mata J.L."/>
            <person name="Ishikawa N.K."/>
            <person name="Vargas-Isla R."/>
            <person name="Ushijima S."/>
            <person name="Smith C.A."/>
            <person name="Ahrendt S."/>
            <person name="Andreopoulos W."/>
            <person name="He G."/>
            <person name="Labutti K."/>
            <person name="Lipzen A."/>
            <person name="Ng V."/>
            <person name="Sandor L."/>
            <person name="Barry K."/>
            <person name="Martinez A.T."/>
            <person name="Xiao Y."/>
            <person name="Gibbons J.G."/>
            <person name="Terashima K."/>
            <person name="Hibbett D.S."/>
            <person name="Grigoriev I.V."/>
        </authorList>
    </citation>
    <scope>NUCLEOTIDE SEQUENCE</scope>
    <source>
        <strain evidence="2">TFB10291</strain>
    </source>
</reference>
<protein>
    <recommendedName>
        <fullName evidence="4">Anti-proliferative protein domain-containing protein</fullName>
    </recommendedName>
</protein>
<keyword evidence="3" id="KW-1185">Reference proteome</keyword>
<dbReference type="EMBL" id="MU793336">
    <property type="protein sequence ID" value="KAJ3785620.1"/>
    <property type="molecule type" value="Genomic_DNA"/>
</dbReference>
<feature type="region of interest" description="Disordered" evidence="1">
    <location>
        <begin position="178"/>
        <end position="222"/>
    </location>
</feature>
<evidence type="ECO:0000313" key="3">
    <source>
        <dbReference type="Proteomes" id="UP001163798"/>
    </source>
</evidence>
<gene>
    <name evidence="2" type="ORF">GGU10DRAFT_193150</name>
</gene>